<feature type="region of interest" description="Disordered" evidence="13">
    <location>
        <begin position="670"/>
        <end position="689"/>
    </location>
</feature>
<name>A0A1X2GUA2_9FUNG</name>
<dbReference type="Pfam" id="PF02463">
    <property type="entry name" value="SMC_N"/>
    <property type="match status" value="1"/>
</dbReference>
<feature type="coiled-coil region" evidence="12">
    <location>
        <begin position="694"/>
        <end position="806"/>
    </location>
</feature>
<dbReference type="GO" id="GO:0016787">
    <property type="term" value="F:hydrolase activity"/>
    <property type="evidence" value="ECO:0007669"/>
    <property type="project" value="UniProtKB-KW"/>
</dbReference>
<comment type="subcellular location">
    <subcellularLocation>
        <location evidence="2">Chromosome</location>
    </subcellularLocation>
    <subcellularLocation>
        <location evidence="1">Nucleus</location>
    </subcellularLocation>
</comment>
<keyword evidence="10" id="KW-0234">DNA repair</keyword>
<accession>A0A1X2GUA2</accession>
<evidence type="ECO:0000256" key="3">
    <source>
        <dbReference type="ARBA" id="ARBA00006793"/>
    </source>
</evidence>
<feature type="coiled-coil region" evidence="12">
    <location>
        <begin position="856"/>
        <end position="950"/>
    </location>
</feature>
<dbReference type="PANTHER" id="PTHR19306">
    <property type="entry name" value="STRUCTURAL MAINTENANCE OF CHROMOSOMES 5,6 SMC5, SMC6"/>
    <property type="match status" value="1"/>
</dbReference>
<dbReference type="STRING" id="101127.A0A1X2GUA2"/>
<evidence type="ECO:0000256" key="11">
    <source>
        <dbReference type="ARBA" id="ARBA00023242"/>
    </source>
</evidence>
<evidence type="ECO:0000313" key="16">
    <source>
        <dbReference type="Proteomes" id="UP000242146"/>
    </source>
</evidence>
<dbReference type="PANTHER" id="PTHR19306:SF6">
    <property type="entry name" value="STRUCTURAL MAINTENANCE OF CHROMOSOMES PROTEIN 6"/>
    <property type="match status" value="1"/>
</dbReference>
<evidence type="ECO:0000256" key="9">
    <source>
        <dbReference type="ARBA" id="ARBA00023172"/>
    </source>
</evidence>
<dbReference type="InterPro" id="IPR003395">
    <property type="entry name" value="RecF/RecN/SMC_N"/>
</dbReference>
<dbReference type="SUPFAM" id="SSF57997">
    <property type="entry name" value="Tropomyosin"/>
    <property type="match status" value="2"/>
</dbReference>
<keyword evidence="11" id="KW-0539">Nucleus</keyword>
<evidence type="ECO:0000256" key="5">
    <source>
        <dbReference type="ARBA" id="ARBA00022741"/>
    </source>
</evidence>
<feature type="region of interest" description="Disordered" evidence="13">
    <location>
        <begin position="1"/>
        <end position="52"/>
    </location>
</feature>
<comment type="similarity">
    <text evidence="3">Belongs to the SMC family. SMC6 subfamily.</text>
</comment>
<dbReference type="AlphaFoldDB" id="A0A1X2GUA2"/>
<feature type="coiled-coil region" evidence="12">
    <location>
        <begin position="430"/>
        <end position="513"/>
    </location>
</feature>
<feature type="domain" description="RecF/RecN/SMC N-terminal" evidence="14">
    <location>
        <begin position="83"/>
        <end position="1081"/>
    </location>
</feature>
<keyword evidence="5" id="KW-0547">Nucleotide-binding</keyword>
<organism evidence="15 16">
    <name type="scientific">Hesseltinella vesiculosa</name>
    <dbReference type="NCBI Taxonomy" id="101127"/>
    <lineage>
        <taxon>Eukaryota</taxon>
        <taxon>Fungi</taxon>
        <taxon>Fungi incertae sedis</taxon>
        <taxon>Mucoromycota</taxon>
        <taxon>Mucoromycotina</taxon>
        <taxon>Mucoromycetes</taxon>
        <taxon>Mucorales</taxon>
        <taxon>Cunninghamellaceae</taxon>
        <taxon>Hesseltinella</taxon>
    </lineage>
</organism>
<feature type="coiled-coil region" evidence="12">
    <location>
        <begin position="317"/>
        <end position="351"/>
    </location>
</feature>
<evidence type="ECO:0000256" key="1">
    <source>
        <dbReference type="ARBA" id="ARBA00004123"/>
    </source>
</evidence>
<evidence type="ECO:0000256" key="8">
    <source>
        <dbReference type="ARBA" id="ARBA00023054"/>
    </source>
</evidence>
<dbReference type="GO" id="GO:0003684">
    <property type="term" value="F:damaged DNA binding"/>
    <property type="evidence" value="ECO:0007669"/>
    <property type="project" value="TreeGrafter"/>
</dbReference>
<evidence type="ECO:0000256" key="7">
    <source>
        <dbReference type="ARBA" id="ARBA00022840"/>
    </source>
</evidence>
<evidence type="ECO:0000313" key="15">
    <source>
        <dbReference type="EMBL" id="ORX61566.1"/>
    </source>
</evidence>
<dbReference type="GO" id="GO:0005634">
    <property type="term" value="C:nucleus"/>
    <property type="evidence" value="ECO:0007669"/>
    <property type="project" value="UniProtKB-SubCell"/>
</dbReference>
<dbReference type="Gene3D" id="1.10.287.1490">
    <property type="match status" value="1"/>
</dbReference>
<keyword evidence="4" id="KW-0158">Chromosome</keyword>
<dbReference type="GO" id="GO:0005524">
    <property type="term" value="F:ATP binding"/>
    <property type="evidence" value="ECO:0007669"/>
    <property type="project" value="UniProtKB-KW"/>
</dbReference>
<dbReference type="EMBL" id="MCGT01000003">
    <property type="protein sequence ID" value="ORX61566.1"/>
    <property type="molecule type" value="Genomic_DNA"/>
</dbReference>
<dbReference type="OrthoDB" id="10072614at2759"/>
<keyword evidence="7" id="KW-0067">ATP-binding</keyword>
<evidence type="ECO:0000256" key="10">
    <source>
        <dbReference type="ARBA" id="ARBA00023204"/>
    </source>
</evidence>
<dbReference type="GO" id="GO:0000724">
    <property type="term" value="P:double-strand break repair via homologous recombination"/>
    <property type="evidence" value="ECO:0007669"/>
    <property type="project" value="TreeGrafter"/>
</dbReference>
<dbReference type="Proteomes" id="UP000242146">
    <property type="component" value="Unassembled WGS sequence"/>
</dbReference>
<evidence type="ECO:0000256" key="13">
    <source>
        <dbReference type="SAM" id="MobiDB-lite"/>
    </source>
</evidence>
<evidence type="ECO:0000259" key="14">
    <source>
        <dbReference type="Pfam" id="PF02463"/>
    </source>
</evidence>
<dbReference type="InterPro" id="IPR027417">
    <property type="entry name" value="P-loop_NTPase"/>
</dbReference>
<keyword evidence="9" id="KW-0233">DNA recombination</keyword>
<reference evidence="15 16" key="1">
    <citation type="submission" date="2016-07" db="EMBL/GenBank/DDBJ databases">
        <title>Pervasive Adenine N6-methylation of Active Genes in Fungi.</title>
        <authorList>
            <consortium name="DOE Joint Genome Institute"/>
            <person name="Mondo S.J."/>
            <person name="Dannebaum R.O."/>
            <person name="Kuo R.C."/>
            <person name="Labutti K."/>
            <person name="Haridas S."/>
            <person name="Kuo A."/>
            <person name="Salamov A."/>
            <person name="Ahrendt S.R."/>
            <person name="Lipzen A."/>
            <person name="Sullivan W."/>
            <person name="Andreopoulos W.B."/>
            <person name="Clum A."/>
            <person name="Lindquist E."/>
            <person name="Daum C."/>
            <person name="Ramamoorthy G.K."/>
            <person name="Gryganskyi A."/>
            <person name="Culley D."/>
            <person name="Magnuson J.K."/>
            <person name="James T.Y."/>
            <person name="O'Malley M.A."/>
            <person name="Stajich J.E."/>
            <person name="Spatafora J.W."/>
            <person name="Visel A."/>
            <person name="Grigoriev I.V."/>
        </authorList>
    </citation>
    <scope>NUCLEOTIDE SEQUENCE [LARGE SCALE GENOMIC DNA]</scope>
    <source>
        <strain evidence="15 16">NRRL 3301</strain>
    </source>
</reference>
<keyword evidence="16" id="KW-1185">Reference proteome</keyword>
<proteinExistence type="inferred from homology"/>
<evidence type="ECO:0000256" key="12">
    <source>
        <dbReference type="SAM" id="Coils"/>
    </source>
</evidence>
<dbReference type="Gene3D" id="3.40.50.300">
    <property type="entry name" value="P-loop containing nucleotide triphosphate hydrolases"/>
    <property type="match status" value="2"/>
</dbReference>
<dbReference type="GO" id="GO:0030915">
    <property type="term" value="C:Smc5-Smc6 complex"/>
    <property type="evidence" value="ECO:0007669"/>
    <property type="project" value="TreeGrafter"/>
</dbReference>
<dbReference type="SUPFAM" id="SSF52540">
    <property type="entry name" value="P-loop containing nucleoside triphosphate hydrolases"/>
    <property type="match status" value="2"/>
</dbReference>
<protein>
    <submittedName>
        <fullName evidence="15">P-loop containing nucleoside triphosphate hydrolase protein</fullName>
    </submittedName>
</protein>
<comment type="caution">
    <text evidence="15">The sequence shown here is derived from an EMBL/GenBank/DDBJ whole genome shotgun (WGS) entry which is preliminary data.</text>
</comment>
<dbReference type="GO" id="GO:0003697">
    <property type="term" value="F:single-stranded DNA binding"/>
    <property type="evidence" value="ECO:0007669"/>
    <property type="project" value="TreeGrafter"/>
</dbReference>
<keyword evidence="15" id="KW-0378">Hydrolase</keyword>
<evidence type="ECO:0000256" key="6">
    <source>
        <dbReference type="ARBA" id="ARBA00022763"/>
    </source>
</evidence>
<keyword evidence="8 12" id="KW-0175">Coiled coil</keyword>
<evidence type="ECO:0000256" key="4">
    <source>
        <dbReference type="ARBA" id="ARBA00022454"/>
    </source>
</evidence>
<gene>
    <name evidence="15" type="ORF">DM01DRAFT_1332166</name>
</gene>
<keyword evidence="6" id="KW-0227">DNA damage</keyword>
<dbReference type="GO" id="GO:0035861">
    <property type="term" value="C:site of double-strand break"/>
    <property type="evidence" value="ECO:0007669"/>
    <property type="project" value="TreeGrafter"/>
</dbReference>
<evidence type="ECO:0000256" key="2">
    <source>
        <dbReference type="ARBA" id="ARBA00004286"/>
    </source>
</evidence>
<sequence>MNSGLKRKAQSFASTDEDVESTQHHSKKSRLDDTSDDQSTAQDSDGSDMDDNDEEAELQMDIQNYEMERSQRQQAGVAEAGTVAQIELINFMCHKFLKMKFGPKINFVIGHNGSGKSAVLTGLLIALGAKANVTNRGKKLSSVIREGASAALVTVHLTNRGSDAFKHEVFGDYVIIERRLLKDGTGGFKIKTAQGKTISTKREDLVEILDYMCIQIDNPFTMLNQDMARQFLSNSSSNDKYNLFLRGTLLANLANDFAKIRETLDVTDESIKRKQAFLPALHRKAKEAMMRFEQLSESGKYEDALEILNNELVWSQVIAKERRLEEAQSSVSACEEKIASIEREIDRANNKTAHFGEELTQIKHAKQRYRDGNQPDQDAQQAQEDKVGNIKSNMDKIDGDMKLLNTRFKTAKAALAEQDTKIREKKQRLATDNQAKVDAINRDVERMEQDMAECQQLISAKEHEKAAVQDTIKKRRTELQDIKEEIQTATKERDDLRNDLRQLTAQKQDRLNAFGNGMGDLLRDIRGRQWTGRHPVGPFGLHVKLKHPEYSDVLEIILGGQLSNFAVENFDDQAVLKVLVDRYRVPRVNILVARQDIFDITDQPDDQHLTILRALDFSDEYVKRQLIISNRIHQIVLMDNRSRADEFMATNPKNVSGCFTAQCHRIGSKAGHRTESLRKSRGPSRFSQDVDGEIRRLQSKLREWDDKLKELQTKAAQSDRALQDLFNDARSIESQIREHDRRHHDLSNRIARLKEKLQEEEPDDLNILETERQEYDRELKQCQGMFRSLREQLGQEAEDLKREEATLAEFSTTAVTYNERIRQFDAEAMGVIDLIQKTNSDITRLGSDKITQTSRLEAQAANRDRLQKTVQDWTAEAMGDYPMRVETDRPQDVIQRDIKHMQQKIDAARAEVGMDIDTAQELASKAGTEYEEAKKSITELQDFNKKMNQALAKREQRWNQFRMFISLGVKMDFQYYLHKRGDEGSVKFNFKKETLDLVVKTGDKFAKGKRKDSKSLSGGEKSFSQISFLLSLWDRISSPLLCLDEFDVYMDAVNRKQSMKMLMDVAYESNSQYILITPQDASNMVPGSNVSIHRMQDPERNGQD</sequence>